<proteinExistence type="predicted"/>
<dbReference type="EMBL" id="JAALHA020000014">
    <property type="protein sequence ID" value="MDR9897686.1"/>
    <property type="molecule type" value="Genomic_DNA"/>
</dbReference>
<evidence type="ECO:0000313" key="1">
    <source>
        <dbReference type="EMBL" id="MDR9897686.1"/>
    </source>
</evidence>
<organism evidence="1 2">
    <name type="scientific">Aetokthonos hydrillicola Thurmond2011</name>
    <dbReference type="NCBI Taxonomy" id="2712845"/>
    <lineage>
        <taxon>Bacteria</taxon>
        <taxon>Bacillati</taxon>
        <taxon>Cyanobacteriota</taxon>
        <taxon>Cyanophyceae</taxon>
        <taxon>Nostocales</taxon>
        <taxon>Hapalosiphonaceae</taxon>
        <taxon>Aetokthonos</taxon>
    </lineage>
</organism>
<comment type="caution">
    <text evidence="1">The sequence shown here is derived from an EMBL/GenBank/DDBJ whole genome shotgun (WGS) entry which is preliminary data.</text>
</comment>
<gene>
    <name evidence="1" type="ORF">G7B40_024400</name>
</gene>
<protein>
    <submittedName>
        <fullName evidence="1">Uncharacterized protein</fullName>
    </submittedName>
</protein>
<keyword evidence="2" id="KW-1185">Reference proteome</keyword>
<name>A0AAP5IA30_9CYAN</name>
<accession>A0AAP5IA30</accession>
<dbReference type="AlphaFoldDB" id="A0AAP5IA30"/>
<dbReference type="Proteomes" id="UP000667802">
    <property type="component" value="Unassembled WGS sequence"/>
</dbReference>
<reference evidence="2" key="1">
    <citation type="journal article" date="2021" name="Science">
        <title>Hunting the eagle killer: A cyanobacterial neurotoxin causes vacuolar myelinopathy.</title>
        <authorList>
            <person name="Breinlinger S."/>
            <person name="Phillips T.J."/>
            <person name="Haram B.N."/>
            <person name="Mares J."/>
            <person name="Martinez Yerena J.A."/>
            <person name="Hrouzek P."/>
            <person name="Sobotka R."/>
            <person name="Henderson W.M."/>
            <person name="Schmieder P."/>
            <person name="Williams S.M."/>
            <person name="Lauderdale J.D."/>
            <person name="Wilde H.D."/>
            <person name="Gerrin W."/>
            <person name="Kust A."/>
            <person name="Washington J.W."/>
            <person name="Wagner C."/>
            <person name="Geier B."/>
            <person name="Liebeke M."/>
            <person name="Enke H."/>
            <person name="Niedermeyer T.H.J."/>
            <person name="Wilde S.B."/>
        </authorList>
    </citation>
    <scope>NUCLEOTIDE SEQUENCE [LARGE SCALE GENOMIC DNA]</scope>
    <source>
        <strain evidence="2">Thurmond2011</strain>
    </source>
</reference>
<evidence type="ECO:0000313" key="2">
    <source>
        <dbReference type="Proteomes" id="UP000667802"/>
    </source>
</evidence>
<sequence>MSTDMSLDSDFRCALCRQKLSENHKENCKGYQPDKCPNCGKAFPKDFDRLRFNGYLSPRNVRSIVQSQAQASSLCAVSQIGRLVYKNMVSLVWTINQEFGNKLKYLLHKLSRKAEGRRQLC</sequence>